<proteinExistence type="predicted"/>
<keyword evidence="3" id="KW-1185">Reference proteome</keyword>
<protein>
    <submittedName>
        <fullName evidence="2">Uncharacterized protein</fullName>
    </submittedName>
</protein>
<dbReference type="RefSeq" id="XP_007406628.1">
    <property type="nucleotide sequence ID" value="XM_007406566.1"/>
</dbReference>
<name>F4RB41_MELLP</name>
<dbReference type="EMBL" id="GL883095">
    <property type="protein sequence ID" value="EGG10327.1"/>
    <property type="molecule type" value="Genomic_DNA"/>
</dbReference>
<dbReference type="VEuPathDB" id="FungiDB:MELLADRAFT_94468"/>
<evidence type="ECO:0000256" key="1">
    <source>
        <dbReference type="SAM" id="MobiDB-lite"/>
    </source>
</evidence>
<dbReference type="InParanoid" id="F4RB41"/>
<evidence type="ECO:0000313" key="3">
    <source>
        <dbReference type="Proteomes" id="UP000001072"/>
    </source>
</evidence>
<dbReference type="Proteomes" id="UP000001072">
    <property type="component" value="Unassembled WGS sequence"/>
</dbReference>
<organism evidence="3">
    <name type="scientific">Melampsora larici-populina (strain 98AG31 / pathotype 3-4-7)</name>
    <name type="common">Poplar leaf rust fungus</name>
    <dbReference type="NCBI Taxonomy" id="747676"/>
    <lineage>
        <taxon>Eukaryota</taxon>
        <taxon>Fungi</taxon>
        <taxon>Dikarya</taxon>
        <taxon>Basidiomycota</taxon>
        <taxon>Pucciniomycotina</taxon>
        <taxon>Pucciniomycetes</taxon>
        <taxon>Pucciniales</taxon>
        <taxon>Melampsoraceae</taxon>
        <taxon>Melampsora</taxon>
    </lineage>
</organism>
<sequence length="160" mass="17208">MERSQTSASPTMPSVLLDKEFPDQRAAAALLPACPSAGLSERVGSDCVLLQFQFWCSRGTKFSKASGSRISADPNLKNGLEKGTASAKASRNCPKSMAGAPPFASDHRTNSTKFCCATFEFLNCSNASWLLVPIIDSMKQRRGECDDSKQNSQLGLPIRA</sequence>
<feature type="region of interest" description="Disordered" evidence="1">
    <location>
        <begin position="62"/>
        <end position="93"/>
    </location>
</feature>
<accession>F4RB41</accession>
<reference evidence="3" key="1">
    <citation type="journal article" date="2011" name="Proc. Natl. Acad. Sci. U.S.A.">
        <title>Obligate biotrophy features unraveled by the genomic analysis of rust fungi.</title>
        <authorList>
            <person name="Duplessis S."/>
            <person name="Cuomo C.A."/>
            <person name="Lin Y.-C."/>
            <person name="Aerts A."/>
            <person name="Tisserant E."/>
            <person name="Veneault-Fourrey C."/>
            <person name="Joly D.L."/>
            <person name="Hacquard S."/>
            <person name="Amselem J."/>
            <person name="Cantarel B.L."/>
            <person name="Chiu R."/>
            <person name="Coutinho P.M."/>
            <person name="Feau N."/>
            <person name="Field M."/>
            <person name="Frey P."/>
            <person name="Gelhaye E."/>
            <person name="Goldberg J."/>
            <person name="Grabherr M.G."/>
            <person name="Kodira C.D."/>
            <person name="Kohler A."/>
            <person name="Kuees U."/>
            <person name="Lindquist E.A."/>
            <person name="Lucas S.M."/>
            <person name="Mago R."/>
            <person name="Mauceli E."/>
            <person name="Morin E."/>
            <person name="Murat C."/>
            <person name="Pangilinan J.L."/>
            <person name="Park R."/>
            <person name="Pearson M."/>
            <person name="Quesneville H."/>
            <person name="Rouhier N."/>
            <person name="Sakthikumar S."/>
            <person name="Salamov A.A."/>
            <person name="Schmutz J."/>
            <person name="Selles B."/>
            <person name="Shapiro H."/>
            <person name="Tanguay P."/>
            <person name="Tuskan G.A."/>
            <person name="Henrissat B."/>
            <person name="Van de Peer Y."/>
            <person name="Rouze P."/>
            <person name="Ellis J.G."/>
            <person name="Dodds P.N."/>
            <person name="Schein J.E."/>
            <person name="Zhong S."/>
            <person name="Hamelin R.C."/>
            <person name="Grigoriev I.V."/>
            <person name="Szabo L.J."/>
            <person name="Martin F."/>
        </authorList>
    </citation>
    <scope>NUCLEOTIDE SEQUENCE [LARGE SCALE GENOMIC DNA]</scope>
    <source>
        <strain evidence="3">98AG31 / pathotype 3-4-7</strain>
    </source>
</reference>
<dbReference type="HOGENOM" id="CLU_1652531_0_0_1"/>
<dbReference type="KEGG" id="mlr:MELLADRAFT_94468"/>
<dbReference type="AlphaFoldDB" id="F4RB41"/>
<gene>
    <name evidence="2" type="ORF">MELLADRAFT_94468</name>
</gene>
<evidence type="ECO:0000313" key="2">
    <source>
        <dbReference type="EMBL" id="EGG10327.1"/>
    </source>
</evidence>
<dbReference type="GeneID" id="18936894"/>